<name>A0A3P3WC50_9FLAO</name>
<dbReference type="OrthoDB" id="9797341at2"/>
<keyword evidence="1" id="KW-0597">Phosphoprotein</keyword>
<evidence type="ECO:0000256" key="1">
    <source>
        <dbReference type="PROSITE-ProRule" id="PRU00169"/>
    </source>
</evidence>
<evidence type="ECO:0000259" key="2">
    <source>
        <dbReference type="PROSITE" id="PS50110"/>
    </source>
</evidence>
<dbReference type="Gene3D" id="3.40.50.2300">
    <property type="match status" value="1"/>
</dbReference>
<dbReference type="SUPFAM" id="SSF52172">
    <property type="entry name" value="CheY-like"/>
    <property type="match status" value="1"/>
</dbReference>
<protein>
    <submittedName>
        <fullName evidence="3">DNA-binding response regulator</fullName>
    </submittedName>
</protein>
<dbReference type="InterPro" id="IPR001789">
    <property type="entry name" value="Sig_transdc_resp-reg_receiver"/>
</dbReference>
<dbReference type="AlphaFoldDB" id="A0A3P3WC50"/>
<dbReference type="EMBL" id="RQVQ01000003">
    <property type="protein sequence ID" value="RRJ92742.1"/>
    <property type="molecule type" value="Genomic_DNA"/>
</dbReference>
<feature type="modified residue" description="4-aspartylphosphate" evidence="1">
    <location>
        <position position="63"/>
    </location>
</feature>
<proteinExistence type="predicted"/>
<accession>A0A3P3WC50</accession>
<dbReference type="PROSITE" id="PS50110">
    <property type="entry name" value="RESPONSE_REGULATORY"/>
    <property type="match status" value="1"/>
</dbReference>
<feature type="domain" description="Response regulatory" evidence="2">
    <location>
        <begin position="11"/>
        <end position="128"/>
    </location>
</feature>
<keyword evidence="4" id="KW-1185">Reference proteome</keyword>
<organism evidence="3 4">
    <name type="scientific">Paenimyroides tangerinum</name>
    <dbReference type="NCBI Taxonomy" id="2488728"/>
    <lineage>
        <taxon>Bacteria</taxon>
        <taxon>Pseudomonadati</taxon>
        <taxon>Bacteroidota</taxon>
        <taxon>Flavobacteriia</taxon>
        <taxon>Flavobacteriales</taxon>
        <taxon>Flavobacteriaceae</taxon>
        <taxon>Paenimyroides</taxon>
    </lineage>
</organism>
<dbReference type="GO" id="GO:0003677">
    <property type="term" value="F:DNA binding"/>
    <property type="evidence" value="ECO:0007669"/>
    <property type="project" value="UniProtKB-KW"/>
</dbReference>
<comment type="caution">
    <text evidence="3">The sequence shown here is derived from an EMBL/GenBank/DDBJ whole genome shotgun (WGS) entry which is preliminary data.</text>
</comment>
<evidence type="ECO:0000313" key="3">
    <source>
        <dbReference type="EMBL" id="RRJ92742.1"/>
    </source>
</evidence>
<sequence>MKTGTTQQTITLAFINDKSPIVDIICNDLTKLGFEILLRSEHIENGLFQLSALKELPKVCIIDLDFYDKNVLIELQKLRMKYPSLHLIAHSDIDTEKAVRALIEIGFGGYLLIGSDANDFRKAIETVSNGKRYFSMGVYKIAEKHLQ</sequence>
<reference evidence="3 4" key="1">
    <citation type="submission" date="2018-11" db="EMBL/GenBank/DDBJ databases">
        <title>Flavobacterium sp. nov., YIM 102701-2 draft genome.</title>
        <authorList>
            <person name="Li G."/>
            <person name="Jiang Y."/>
        </authorList>
    </citation>
    <scope>NUCLEOTIDE SEQUENCE [LARGE SCALE GENOMIC DNA]</scope>
    <source>
        <strain evidence="3 4">YIM 102701-2</strain>
    </source>
</reference>
<gene>
    <name evidence="3" type="ORF">EG240_01620</name>
</gene>
<evidence type="ECO:0000313" key="4">
    <source>
        <dbReference type="Proteomes" id="UP000275719"/>
    </source>
</evidence>
<dbReference type="RefSeq" id="WP_125016741.1">
    <property type="nucleotide sequence ID" value="NZ_RQVQ01000003.1"/>
</dbReference>
<dbReference type="InterPro" id="IPR011006">
    <property type="entry name" value="CheY-like_superfamily"/>
</dbReference>
<dbReference type="GO" id="GO:0000160">
    <property type="term" value="P:phosphorelay signal transduction system"/>
    <property type="evidence" value="ECO:0007669"/>
    <property type="project" value="InterPro"/>
</dbReference>
<keyword evidence="3" id="KW-0238">DNA-binding</keyword>
<dbReference type="Proteomes" id="UP000275719">
    <property type="component" value="Unassembled WGS sequence"/>
</dbReference>